<dbReference type="Gene3D" id="1.10.10.60">
    <property type="entry name" value="Homeodomain-like"/>
    <property type="match status" value="1"/>
</dbReference>
<name>A0A0R1VZ07_9LACO</name>
<accession>A0A0R1VZ07</accession>
<dbReference type="EMBL" id="AZGF01000024">
    <property type="protein sequence ID" value="KRM10881.1"/>
    <property type="molecule type" value="Genomic_DNA"/>
</dbReference>
<dbReference type="STRING" id="1423807.FD16_GL001077"/>
<dbReference type="PATRIC" id="fig|1423807.3.peg.1097"/>
<dbReference type="eggNOG" id="COG1309">
    <property type="taxonomic scope" value="Bacteria"/>
</dbReference>
<keyword evidence="2" id="KW-1185">Reference proteome</keyword>
<proteinExistence type="predicted"/>
<comment type="caution">
    <text evidence="1">The sequence shown here is derived from an EMBL/GenBank/DDBJ whole genome shotgun (WGS) entry which is preliminary data.</text>
</comment>
<reference evidence="1 2" key="1">
    <citation type="journal article" date="2015" name="Genome Announc.">
        <title>Expanding the biotechnology potential of lactobacilli through comparative genomics of 213 strains and associated genera.</title>
        <authorList>
            <person name="Sun Z."/>
            <person name="Harris H.M."/>
            <person name="McCann A."/>
            <person name="Guo C."/>
            <person name="Argimon S."/>
            <person name="Zhang W."/>
            <person name="Yang X."/>
            <person name="Jeffery I.B."/>
            <person name="Cooney J.C."/>
            <person name="Kagawa T.F."/>
            <person name="Liu W."/>
            <person name="Song Y."/>
            <person name="Salvetti E."/>
            <person name="Wrobel A."/>
            <person name="Rasinkangas P."/>
            <person name="Parkhill J."/>
            <person name="Rea M.C."/>
            <person name="O'Sullivan O."/>
            <person name="Ritari J."/>
            <person name="Douillard F.P."/>
            <person name="Paul Ross R."/>
            <person name="Yang R."/>
            <person name="Briner A.E."/>
            <person name="Felis G.E."/>
            <person name="de Vos W.M."/>
            <person name="Barrangou R."/>
            <person name="Klaenhammer T.R."/>
            <person name="Caufield P.W."/>
            <person name="Cui Y."/>
            <person name="Zhang H."/>
            <person name="O'Toole P.W."/>
        </authorList>
    </citation>
    <scope>NUCLEOTIDE SEQUENCE [LARGE SCALE GENOMIC DNA]</scope>
    <source>
        <strain evidence="1 2">DSM 5007</strain>
    </source>
</reference>
<dbReference type="InterPro" id="IPR009057">
    <property type="entry name" value="Homeodomain-like_sf"/>
</dbReference>
<evidence type="ECO:0000313" key="1">
    <source>
        <dbReference type="EMBL" id="KRM10881.1"/>
    </source>
</evidence>
<dbReference type="Proteomes" id="UP000051820">
    <property type="component" value="Unassembled WGS sequence"/>
</dbReference>
<organism evidence="1 2">
    <name type="scientific">Paucilactobacillus suebicus DSM 5007 = KCTC 3549</name>
    <dbReference type="NCBI Taxonomy" id="1423807"/>
    <lineage>
        <taxon>Bacteria</taxon>
        <taxon>Bacillati</taxon>
        <taxon>Bacillota</taxon>
        <taxon>Bacilli</taxon>
        <taxon>Lactobacillales</taxon>
        <taxon>Lactobacillaceae</taxon>
        <taxon>Paucilactobacillus</taxon>
    </lineage>
</organism>
<dbReference type="SUPFAM" id="SSF46689">
    <property type="entry name" value="Homeodomain-like"/>
    <property type="match status" value="1"/>
</dbReference>
<dbReference type="RefSeq" id="WP_010623108.1">
    <property type="nucleotide sequence ID" value="NZ_AZGF01000024.1"/>
</dbReference>
<sequence>MTKKRTLDLDKVVNKAMEIIQSDGMKSLTLPRLAQALDIRTQSLYNYIANLDELTSLIGAKLIDEMCQKVKDGLVGMSDKRALYKFAILARQYLISKGNLALVFFALHSFPEDSQFGISAHKLVDLLDQVIAASHFDKSAQTALSQTLISSVLGYVFIETSNFYVEETPEEIESNYRQMLKRIIGPIEN</sequence>
<dbReference type="AlphaFoldDB" id="A0A0R1VZ07"/>
<dbReference type="OrthoDB" id="71867at2"/>
<dbReference type="Gene3D" id="1.10.357.10">
    <property type="entry name" value="Tetracycline Repressor, domain 2"/>
    <property type="match status" value="1"/>
</dbReference>
<protein>
    <submittedName>
        <fullName evidence="1">Transcription regulator</fullName>
    </submittedName>
</protein>
<evidence type="ECO:0000313" key="2">
    <source>
        <dbReference type="Proteomes" id="UP000051820"/>
    </source>
</evidence>
<gene>
    <name evidence="1" type="ORF">FD16_GL001077</name>
</gene>